<dbReference type="PROSITE" id="PS00460">
    <property type="entry name" value="GLUTATHIONE_PEROXID_1"/>
    <property type="match status" value="1"/>
</dbReference>
<dbReference type="PRINTS" id="PR01011">
    <property type="entry name" value="GLUTPROXDASE"/>
</dbReference>
<dbReference type="PANTHER" id="PTHR11592">
    <property type="entry name" value="GLUTATHIONE PEROXIDASE"/>
    <property type="match status" value="1"/>
</dbReference>
<evidence type="ECO:0000259" key="6">
    <source>
        <dbReference type="PROSITE" id="PS51352"/>
    </source>
</evidence>
<reference evidence="7 8" key="1">
    <citation type="submission" date="2020-07" db="EMBL/GenBank/DDBJ databases">
        <title>Thermogemmata thermophila gen. nov., sp. nov., a novel moderate thermophilic planctomycete from a Kamchatka hot spring.</title>
        <authorList>
            <person name="Elcheninov A.G."/>
            <person name="Podosokorskaya O.A."/>
            <person name="Kovaleva O.L."/>
            <person name="Novikov A."/>
            <person name="Bonch-Osmolovskaya E.A."/>
            <person name="Toshchakov S.V."/>
            <person name="Kublanov I.V."/>
        </authorList>
    </citation>
    <scope>NUCLEOTIDE SEQUENCE [LARGE SCALE GENOMIC DNA]</scope>
    <source>
        <strain evidence="7 8">2918</strain>
    </source>
</reference>
<dbReference type="InterPro" id="IPR000889">
    <property type="entry name" value="Glutathione_peroxidase"/>
</dbReference>
<dbReference type="PANTHER" id="PTHR11592:SF78">
    <property type="entry name" value="GLUTATHIONE PEROXIDASE"/>
    <property type="match status" value="1"/>
</dbReference>
<dbReference type="PROSITE" id="PS51352">
    <property type="entry name" value="THIOREDOXIN_2"/>
    <property type="match status" value="1"/>
</dbReference>
<dbReference type="CDD" id="cd00340">
    <property type="entry name" value="GSH_Peroxidase"/>
    <property type="match status" value="1"/>
</dbReference>
<evidence type="ECO:0000313" key="8">
    <source>
        <dbReference type="Proteomes" id="UP000542342"/>
    </source>
</evidence>
<dbReference type="AlphaFoldDB" id="A0A7V8VCG6"/>
<name>A0A7V8VCG6_9BACT</name>
<keyword evidence="3 5" id="KW-0560">Oxidoreductase</keyword>
<evidence type="ECO:0000256" key="1">
    <source>
        <dbReference type="ARBA" id="ARBA00006926"/>
    </source>
</evidence>
<protein>
    <recommendedName>
        <fullName evidence="5">Glutathione peroxidase</fullName>
    </recommendedName>
</protein>
<dbReference type="PROSITE" id="PS51355">
    <property type="entry name" value="GLUTATHIONE_PEROXID_3"/>
    <property type="match status" value="1"/>
</dbReference>
<gene>
    <name evidence="7" type="ORF">H0921_04910</name>
</gene>
<feature type="active site" evidence="4">
    <location>
        <position position="64"/>
    </location>
</feature>
<dbReference type="InterPro" id="IPR013766">
    <property type="entry name" value="Thioredoxin_domain"/>
</dbReference>
<evidence type="ECO:0000256" key="4">
    <source>
        <dbReference type="PIRSR" id="PIRSR000303-1"/>
    </source>
</evidence>
<organism evidence="7 8">
    <name type="scientific">Thermogemmata fonticola</name>
    <dbReference type="NCBI Taxonomy" id="2755323"/>
    <lineage>
        <taxon>Bacteria</taxon>
        <taxon>Pseudomonadati</taxon>
        <taxon>Planctomycetota</taxon>
        <taxon>Planctomycetia</taxon>
        <taxon>Gemmatales</taxon>
        <taxon>Gemmataceae</taxon>
        <taxon>Thermogemmata</taxon>
    </lineage>
</organism>
<comment type="caution">
    <text evidence="7">The sequence shown here is derived from an EMBL/GenBank/DDBJ whole genome shotgun (WGS) entry which is preliminary data.</text>
</comment>
<keyword evidence="2 5" id="KW-0575">Peroxidase</keyword>
<dbReference type="GO" id="GO:0034599">
    <property type="term" value="P:cellular response to oxidative stress"/>
    <property type="evidence" value="ECO:0007669"/>
    <property type="project" value="TreeGrafter"/>
</dbReference>
<dbReference type="FunFam" id="3.40.30.10:FF:000010">
    <property type="entry name" value="Glutathione peroxidase"/>
    <property type="match status" value="1"/>
</dbReference>
<dbReference type="PIRSF" id="PIRSF000303">
    <property type="entry name" value="Glutathion_perox"/>
    <property type="match status" value="1"/>
</dbReference>
<keyword evidence="8" id="KW-1185">Reference proteome</keyword>
<dbReference type="EMBL" id="JACEFB010000002">
    <property type="protein sequence ID" value="MBA2225500.1"/>
    <property type="molecule type" value="Genomic_DNA"/>
</dbReference>
<dbReference type="InterPro" id="IPR029759">
    <property type="entry name" value="GPX_AS"/>
</dbReference>
<proteinExistence type="inferred from homology"/>
<dbReference type="Pfam" id="PF00255">
    <property type="entry name" value="GSHPx"/>
    <property type="match status" value="1"/>
</dbReference>
<accession>A0A7V8VCG6</accession>
<evidence type="ECO:0000256" key="5">
    <source>
        <dbReference type="RuleBase" id="RU000499"/>
    </source>
</evidence>
<sequence length="197" mass="22009">MCRGIFLGLTLVLGWGSAVSFSWAEDKSMPGPLDFKLTDIDGKEFDLSQLKGKVVLIVNVASECGYTPQYEGLQELYKKYEKAGLVVIGIPSNDFGRQEPGSNEEIKKFCTTRYKVTFPMMAKAVVRGEGQLPLYKVLIEATPNEKGQVQQVAWNFEKFLIGRDGRVAGRFKSAVDPESEELLKAIRRELDKPVPKN</sequence>
<comment type="similarity">
    <text evidence="1 5">Belongs to the glutathione peroxidase family.</text>
</comment>
<feature type="domain" description="Thioredoxin" evidence="6">
    <location>
        <begin position="26"/>
        <end position="191"/>
    </location>
</feature>
<evidence type="ECO:0000256" key="3">
    <source>
        <dbReference type="ARBA" id="ARBA00023002"/>
    </source>
</evidence>
<dbReference type="SUPFAM" id="SSF52833">
    <property type="entry name" value="Thioredoxin-like"/>
    <property type="match status" value="1"/>
</dbReference>
<dbReference type="Gene3D" id="3.40.30.10">
    <property type="entry name" value="Glutaredoxin"/>
    <property type="match status" value="1"/>
</dbReference>
<evidence type="ECO:0000313" key="7">
    <source>
        <dbReference type="EMBL" id="MBA2225500.1"/>
    </source>
</evidence>
<dbReference type="Proteomes" id="UP000542342">
    <property type="component" value="Unassembled WGS sequence"/>
</dbReference>
<evidence type="ECO:0000256" key="2">
    <source>
        <dbReference type="ARBA" id="ARBA00022559"/>
    </source>
</evidence>
<dbReference type="InterPro" id="IPR036249">
    <property type="entry name" value="Thioredoxin-like_sf"/>
</dbReference>
<dbReference type="GO" id="GO:0004601">
    <property type="term" value="F:peroxidase activity"/>
    <property type="evidence" value="ECO:0007669"/>
    <property type="project" value="UniProtKB-KW"/>
</dbReference>